<comment type="caution">
    <text evidence="2">The sequence shown here is derived from an EMBL/GenBank/DDBJ whole genome shotgun (WGS) entry which is preliminary data.</text>
</comment>
<evidence type="ECO:0000313" key="2">
    <source>
        <dbReference type="EMBL" id="KAF0548432.1"/>
    </source>
</evidence>
<feature type="transmembrane region" description="Helical" evidence="1">
    <location>
        <begin position="693"/>
        <end position="717"/>
    </location>
</feature>
<reference evidence="2 3" key="1">
    <citation type="journal article" date="2019" name="Environ. Microbiol.">
        <title>At the nexus of three kingdoms: the genome of the mycorrhizal fungus Gigaspora margarita provides insights into plant, endobacterial and fungal interactions.</title>
        <authorList>
            <person name="Venice F."/>
            <person name="Ghignone S."/>
            <person name="Salvioli di Fossalunga A."/>
            <person name="Amselem J."/>
            <person name="Novero M."/>
            <person name="Xianan X."/>
            <person name="Sedzielewska Toro K."/>
            <person name="Morin E."/>
            <person name="Lipzen A."/>
            <person name="Grigoriev I.V."/>
            <person name="Henrissat B."/>
            <person name="Martin F.M."/>
            <person name="Bonfante P."/>
        </authorList>
    </citation>
    <scope>NUCLEOTIDE SEQUENCE [LARGE SCALE GENOMIC DNA]</scope>
    <source>
        <strain evidence="2 3">BEG34</strain>
    </source>
</reference>
<keyword evidence="3" id="KW-1185">Reference proteome</keyword>
<protein>
    <submittedName>
        <fullName evidence="2">Uncharacterized protein</fullName>
    </submittedName>
</protein>
<feature type="transmembrane region" description="Helical" evidence="1">
    <location>
        <begin position="737"/>
        <end position="756"/>
    </location>
</feature>
<dbReference type="EMBL" id="WTPW01000096">
    <property type="protein sequence ID" value="KAF0548432.1"/>
    <property type="molecule type" value="Genomic_DNA"/>
</dbReference>
<dbReference type="Proteomes" id="UP000439903">
    <property type="component" value="Unassembled WGS sequence"/>
</dbReference>
<proteinExistence type="predicted"/>
<keyword evidence="1" id="KW-0812">Transmembrane</keyword>
<keyword evidence="1" id="KW-0472">Membrane</keyword>
<gene>
    <name evidence="2" type="ORF">F8M41_025942</name>
</gene>
<name>A0A8H4AZT5_GIGMA</name>
<dbReference type="OrthoDB" id="2420894at2759"/>
<keyword evidence="1" id="KW-1133">Transmembrane helix</keyword>
<dbReference type="AlphaFoldDB" id="A0A8H4AZT5"/>
<feature type="transmembrane region" description="Helical" evidence="1">
    <location>
        <begin position="776"/>
        <end position="799"/>
    </location>
</feature>
<feature type="transmembrane region" description="Helical" evidence="1">
    <location>
        <begin position="669"/>
        <end position="687"/>
    </location>
</feature>
<organism evidence="2 3">
    <name type="scientific">Gigaspora margarita</name>
    <dbReference type="NCBI Taxonomy" id="4874"/>
    <lineage>
        <taxon>Eukaryota</taxon>
        <taxon>Fungi</taxon>
        <taxon>Fungi incertae sedis</taxon>
        <taxon>Mucoromycota</taxon>
        <taxon>Glomeromycotina</taxon>
        <taxon>Glomeromycetes</taxon>
        <taxon>Diversisporales</taxon>
        <taxon>Gigasporaceae</taxon>
        <taxon>Gigaspora</taxon>
    </lineage>
</organism>
<sequence>MKTLPYNGIFIFIASFLFAIFPTGLTANAINYAEFTYNETFSQSNLTGQQPKILAIRHYQDSADTAVIRISRVNYYDNVNKHFCYEQSLLLRVIQGNGTVIKINVSNIEEIQDINYCNNGFLRLSAVGTNDFEWRQYAYNDNVSLRILQDDTTHAETFTSFKITVFATLSDGYAIVYVNTTDRSTTSNTLSDQFTANAGLYAIILGYNQTNTSQSIILHEMHTPNNDISFNAIYCSIDYIYVGHTCILAGMSMNASFFLKVRFLSAGSVLKLDPILNMTSDSAVNIMTLPLGGYALTSKSRINDQVVNVSFVLYDENNQKLKPEFQIQPINSNFVGAFDILRNNTIVVALNEISSSWRLLSIYLPKFASYGDGDYGNLHVNTTYPQRGINNLALNTKEINITFNDHISLSYSNAALKIYQKINQTDILRQSIDSSTCSKKCTVSGYTIILDVFKCTFNDPGGQYYIQMDNDFVKSSEYNEPIPGIYSNKWTFQTENTTPPISMVEGDILGRVRLTTNGSQYFNELDRSKKHDFFTNLIKELALTIPTEEKRLKSNEYFQFDTSSSSKSNILISLSIVAAKIGSGDKKYATEIKNDLDQLITNKIYTNISTGVTTQYLDENYGFEPSASVAEFFEKHKIKISIWSVTVFIFLAAFLVAKWKSPKSENFAIFQLGIAMIHFGTLIAFNFTEAKGIQSLFIPSIIFLVVPVGFNLILAFYILFMEKDKKFDKWFAKHGRIVISFALLASSSIDVLLVLKSNLMNFEFFDAPFSDRSLELIFWGSYVNIFLADIPQLIIQIFYAQYSVTIEIQLVLSLIASSLSVLSNFLSKLFFIRYKANSPYSNVHPYD</sequence>
<evidence type="ECO:0000313" key="3">
    <source>
        <dbReference type="Proteomes" id="UP000439903"/>
    </source>
</evidence>
<feature type="transmembrane region" description="Helical" evidence="1">
    <location>
        <begin position="640"/>
        <end position="657"/>
    </location>
</feature>
<evidence type="ECO:0000256" key="1">
    <source>
        <dbReference type="SAM" id="Phobius"/>
    </source>
</evidence>
<feature type="transmembrane region" description="Helical" evidence="1">
    <location>
        <begin position="811"/>
        <end position="832"/>
    </location>
</feature>
<accession>A0A8H4AZT5</accession>